<dbReference type="GO" id="GO:0004674">
    <property type="term" value="F:protein serine/threonine kinase activity"/>
    <property type="evidence" value="ECO:0007669"/>
    <property type="project" value="UniProtKB-KW"/>
</dbReference>
<dbReference type="PIRSF" id="PIRSF000641">
    <property type="entry name" value="SRK"/>
    <property type="match status" value="1"/>
</dbReference>
<dbReference type="GO" id="GO:0005524">
    <property type="term" value="F:ATP binding"/>
    <property type="evidence" value="ECO:0007669"/>
    <property type="project" value="UniProtKB-UniRule"/>
</dbReference>
<evidence type="ECO:0000313" key="18">
    <source>
        <dbReference type="EMBL" id="VVB09830.1"/>
    </source>
</evidence>
<proteinExistence type="inferred from homology"/>
<keyword evidence="2" id="KW-1003">Cell membrane</keyword>
<feature type="chain" id="PRO_5021984552" description="Receptor-like serine/threonine-protein kinase" evidence="14">
    <location>
        <begin position="22"/>
        <end position="780"/>
    </location>
</feature>
<dbReference type="InterPro" id="IPR036426">
    <property type="entry name" value="Bulb-type_lectin_dom_sf"/>
</dbReference>
<dbReference type="PANTHER" id="PTHR27002:SF956">
    <property type="entry name" value="PROTEIN KINASE DOMAIN-CONTAINING PROTEIN"/>
    <property type="match status" value="1"/>
</dbReference>
<evidence type="ECO:0000256" key="2">
    <source>
        <dbReference type="ARBA" id="ARBA00022475"/>
    </source>
</evidence>
<feature type="domain" description="Apple" evidence="17">
    <location>
        <begin position="315"/>
        <end position="403"/>
    </location>
</feature>
<evidence type="ECO:0000256" key="1">
    <source>
        <dbReference type="ARBA" id="ARBA00004251"/>
    </source>
</evidence>
<dbReference type="CDD" id="cd00028">
    <property type="entry name" value="B_lectin"/>
    <property type="match status" value="1"/>
</dbReference>
<evidence type="ECO:0000256" key="10">
    <source>
        <dbReference type="ARBA" id="ARBA00023180"/>
    </source>
</evidence>
<dbReference type="Pfam" id="PF08276">
    <property type="entry name" value="PAN_2"/>
    <property type="match status" value="1"/>
</dbReference>
<keyword evidence="6 11" id="KW-0547">Nucleotide-binding</keyword>
<dbReference type="PROSITE" id="PS00108">
    <property type="entry name" value="PROTEIN_KINASE_ST"/>
    <property type="match status" value="1"/>
</dbReference>
<evidence type="ECO:0000256" key="7">
    <source>
        <dbReference type="ARBA" id="ARBA00022777"/>
    </source>
</evidence>
<dbReference type="PROSITE" id="PS50948">
    <property type="entry name" value="PAN"/>
    <property type="match status" value="1"/>
</dbReference>
<dbReference type="InterPro" id="IPR011009">
    <property type="entry name" value="Kinase-like_dom_sf"/>
</dbReference>
<evidence type="ECO:0000256" key="11">
    <source>
        <dbReference type="PIRNR" id="PIRNR000641"/>
    </source>
</evidence>
<comment type="catalytic activity">
    <reaction evidence="11">
        <text>L-threonyl-[protein] + ATP = O-phospho-L-threonyl-[protein] + ADP + H(+)</text>
        <dbReference type="Rhea" id="RHEA:46608"/>
        <dbReference type="Rhea" id="RHEA-COMP:11060"/>
        <dbReference type="Rhea" id="RHEA-COMP:11605"/>
        <dbReference type="ChEBI" id="CHEBI:15378"/>
        <dbReference type="ChEBI" id="CHEBI:30013"/>
        <dbReference type="ChEBI" id="CHEBI:30616"/>
        <dbReference type="ChEBI" id="CHEBI:61977"/>
        <dbReference type="ChEBI" id="CHEBI:456216"/>
        <dbReference type="EC" id="2.7.11.1"/>
    </reaction>
</comment>
<dbReference type="Gene3D" id="1.10.510.10">
    <property type="entry name" value="Transferase(Phosphotransferase) domain 1"/>
    <property type="match status" value="2"/>
</dbReference>
<dbReference type="PROSITE" id="PS50927">
    <property type="entry name" value="BULB_LECTIN"/>
    <property type="match status" value="1"/>
</dbReference>
<evidence type="ECO:0000256" key="14">
    <source>
        <dbReference type="SAM" id="SignalP"/>
    </source>
</evidence>
<dbReference type="SMART" id="SM00473">
    <property type="entry name" value="PAN_AP"/>
    <property type="match status" value="1"/>
</dbReference>
<keyword evidence="3 11" id="KW-0723">Serine/threonine-protein kinase</keyword>
<accession>A0A565C8B6</accession>
<gene>
    <name evidence="18" type="ORF">ANE_LOCUS20274</name>
</gene>
<feature type="signal peptide" evidence="14">
    <location>
        <begin position="1"/>
        <end position="21"/>
    </location>
</feature>
<keyword evidence="7 11" id="KW-0418">Kinase</keyword>
<reference evidence="18" key="1">
    <citation type="submission" date="2019-07" db="EMBL/GenBank/DDBJ databases">
        <authorList>
            <person name="Dittberner H."/>
        </authorList>
    </citation>
    <scope>NUCLEOTIDE SEQUENCE [LARGE SCALE GENOMIC DNA]</scope>
</reference>
<dbReference type="GO" id="GO:0106310">
    <property type="term" value="F:protein serine kinase activity"/>
    <property type="evidence" value="ECO:0007669"/>
    <property type="project" value="RHEA"/>
</dbReference>
<evidence type="ECO:0000256" key="5">
    <source>
        <dbReference type="ARBA" id="ARBA00022729"/>
    </source>
</evidence>
<dbReference type="AlphaFoldDB" id="A0A565C8B6"/>
<dbReference type="GO" id="GO:0005886">
    <property type="term" value="C:plasma membrane"/>
    <property type="evidence" value="ECO:0007669"/>
    <property type="project" value="UniProtKB-SubCell"/>
</dbReference>
<evidence type="ECO:0000256" key="12">
    <source>
        <dbReference type="PROSITE-ProRule" id="PRU10141"/>
    </source>
</evidence>
<dbReference type="Gene3D" id="2.90.10.10">
    <property type="entry name" value="Bulb-type lectin domain"/>
    <property type="match status" value="1"/>
</dbReference>
<dbReference type="InterPro" id="IPR000858">
    <property type="entry name" value="S_locus_glycoprot_dom"/>
</dbReference>
<dbReference type="PANTHER" id="PTHR27002">
    <property type="entry name" value="RECEPTOR-LIKE SERINE/THREONINE-PROTEIN KINASE SD1-8"/>
    <property type="match status" value="1"/>
</dbReference>
<dbReference type="SMART" id="SM00108">
    <property type="entry name" value="B_lectin"/>
    <property type="match status" value="1"/>
</dbReference>
<dbReference type="InterPro" id="IPR024171">
    <property type="entry name" value="SRK-like_kinase"/>
</dbReference>
<name>A0A565C8B6_9BRAS</name>
<keyword evidence="10" id="KW-0325">Glycoprotein</keyword>
<feature type="compositionally biased region" description="Polar residues" evidence="13">
    <location>
        <begin position="749"/>
        <end position="774"/>
    </location>
</feature>
<evidence type="ECO:0000259" key="16">
    <source>
        <dbReference type="PROSITE" id="PS50927"/>
    </source>
</evidence>
<evidence type="ECO:0000256" key="6">
    <source>
        <dbReference type="ARBA" id="ARBA00022741"/>
    </source>
</evidence>
<comment type="similarity">
    <text evidence="11">Belongs to the protein kinase superfamily. Ser/Thr protein kinase family.</text>
</comment>
<feature type="domain" description="Protein kinase" evidence="15">
    <location>
        <begin position="482"/>
        <end position="741"/>
    </location>
</feature>
<sequence length="780" mass="88324">MGNFAIICIFLAPAFFPHATSTTITSVSSVRLSLDNGTITSPANIFVFGIFQGQKVLSESPTPNSPQPSYLGIWYQRFPKQIVWVANRDKPFYKYTGTMKISNSDLIFVDDSNATMWEEEGFSSSGSLEAELLDSGNFVIRESNTGRIAWQSFDTPTDTSLPGMNMEPGAFTLVSWKFPSDPSSGDHRYNTYIDRKLVEGIGVWQEHLHYRHVRENREYATRALRQTTNASYYAALRLMDDGTLRLLVWTSTDQVFKSPWELPFDACDYFNVCGSNKYCQMNPDKVCKCLQGFQESDHLRQLKTQACVRISNMSCLEYEFQKMSKTKLPSLTDDDTTVEMVVGLDECKKKCINNCTCTAFATVNTDMPNWSMACVLWSGLLQDVRTYNNTNKEEGHDLFVKLPHSSKKKQQERSHNYWFCGWRRQLFDNHWIDLSLLGKNQTNRAIFEDHQEINQTQPVLISEDIRCTVMNFEDIATATNLFDESNKLGAGGFGIVYKGRLMDGQEIAVKKLTNLSRNAIEGFENEVRLIGVIQHVNLVRLLGYVYINHTTRSYILTWEMRFDIINGIVRGLVYLHQDSRFKIIHLDIKPNNILLGKDMVPKISDFGMAKTLEGDATQGHVTSAAGTRGYMSPEYTMNLVYSAKSDVFSFGVMLLEIISGKKNREISSLNNGETLQSYIWSIWSQGNGLEMVDPVFRYTSFPSEQVLRCIQIGLLCVQQLAEDRPTMSSVALMLGSQTEAIPQPKNPNEIPSLSSSRGETTQGDSSYTVNQRTMSVLEGR</sequence>
<keyword evidence="19" id="KW-1185">Reference proteome</keyword>
<dbReference type="Pfam" id="PF01453">
    <property type="entry name" value="B_lectin"/>
    <property type="match status" value="1"/>
</dbReference>
<evidence type="ECO:0000259" key="17">
    <source>
        <dbReference type="PROSITE" id="PS50948"/>
    </source>
</evidence>
<dbReference type="SUPFAM" id="SSF56112">
    <property type="entry name" value="Protein kinase-like (PK-like)"/>
    <property type="match status" value="1"/>
</dbReference>
<keyword evidence="2" id="KW-0472">Membrane</keyword>
<dbReference type="InterPro" id="IPR000719">
    <property type="entry name" value="Prot_kinase_dom"/>
</dbReference>
<evidence type="ECO:0000256" key="3">
    <source>
        <dbReference type="ARBA" id="ARBA00022527"/>
    </source>
</evidence>
<keyword evidence="9" id="KW-1015">Disulfide bond</keyword>
<dbReference type="EC" id="2.7.11.1" evidence="11"/>
<dbReference type="SUPFAM" id="SSF51110">
    <property type="entry name" value="alpha-D-mannose-specific plant lectins"/>
    <property type="match status" value="1"/>
</dbReference>
<dbReference type="FunFam" id="1.10.510.10:FF:000384">
    <property type="entry name" value="G-type lectin S-receptor-like serine/threonine-protein kinase"/>
    <property type="match status" value="1"/>
</dbReference>
<evidence type="ECO:0000256" key="8">
    <source>
        <dbReference type="ARBA" id="ARBA00022840"/>
    </source>
</evidence>
<feature type="domain" description="Bulb-type lectin" evidence="16">
    <location>
        <begin position="24"/>
        <end position="153"/>
    </location>
</feature>
<evidence type="ECO:0000259" key="15">
    <source>
        <dbReference type="PROSITE" id="PS50011"/>
    </source>
</evidence>
<dbReference type="Proteomes" id="UP000489600">
    <property type="component" value="Unassembled WGS sequence"/>
</dbReference>
<dbReference type="OrthoDB" id="4062651at2759"/>
<dbReference type="InterPro" id="IPR003609">
    <property type="entry name" value="Pan_app"/>
</dbReference>
<organism evidence="18 19">
    <name type="scientific">Arabis nemorensis</name>
    <dbReference type="NCBI Taxonomy" id="586526"/>
    <lineage>
        <taxon>Eukaryota</taxon>
        <taxon>Viridiplantae</taxon>
        <taxon>Streptophyta</taxon>
        <taxon>Embryophyta</taxon>
        <taxon>Tracheophyta</taxon>
        <taxon>Spermatophyta</taxon>
        <taxon>Magnoliopsida</taxon>
        <taxon>eudicotyledons</taxon>
        <taxon>Gunneridae</taxon>
        <taxon>Pentapetalae</taxon>
        <taxon>rosids</taxon>
        <taxon>malvids</taxon>
        <taxon>Brassicales</taxon>
        <taxon>Brassicaceae</taxon>
        <taxon>Arabideae</taxon>
        <taxon>Arabis</taxon>
    </lineage>
</organism>
<dbReference type="PROSITE" id="PS50011">
    <property type="entry name" value="PROTEIN_KINASE_DOM"/>
    <property type="match status" value="1"/>
</dbReference>
<dbReference type="InterPro" id="IPR017441">
    <property type="entry name" value="Protein_kinase_ATP_BS"/>
</dbReference>
<dbReference type="SMART" id="SM00220">
    <property type="entry name" value="S_TKc"/>
    <property type="match status" value="1"/>
</dbReference>
<keyword evidence="4 11" id="KW-0808">Transferase</keyword>
<dbReference type="PROSITE" id="PS00107">
    <property type="entry name" value="PROTEIN_KINASE_ATP"/>
    <property type="match status" value="1"/>
</dbReference>
<dbReference type="CDD" id="cd01098">
    <property type="entry name" value="PAN_AP_plant"/>
    <property type="match status" value="1"/>
</dbReference>
<keyword evidence="5 14" id="KW-0732">Signal</keyword>
<dbReference type="InterPro" id="IPR001480">
    <property type="entry name" value="Bulb-type_lectin_dom"/>
</dbReference>
<dbReference type="InterPro" id="IPR008271">
    <property type="entry name" value="Ser/Thr_kinase_AS"/>
</dbReference>
<evidence type="ECO:0000313" key="19">
    <source>
        <dbReference type="Proteomes" id="UP000489600"/>
    </source>
</evidence>
<comment type="catalytic activity">
    <reaction evidence="11">
        <text>L-seryl-[protein] + ATP = O-phospho-L-seryl-[protein] + ADP + H(+)</text>
        <dbReference type="Rhea" id="RHEA:17989"/>
        <dbReference type="Rhea" id="RHEA-COMP:9863"/>
        <dbReference type="Rhea" id="RHEA-COMP:11604"/>
        <dbReference type="ChEBI" id="CHEBI:15378"/>
        <dbReference type="ChEBI" id="CHEBI:29999"/>
        <dbReference type="ChEBI" id="CHEBI:30616"/>
        <dbReference type="ChEBI" id="CHEBI:83421"/>
        <dbReference type="ChEBI" id="CHEBI:456216"/>
        <dbReference type="EC" id="2.7.11.1"/>
    </reaction>
</comment>
<evidence type="ECO:0000256" key="9">
    <source>
        <dbReference type="ARBA" id="ARBA00023157"/>
    </source>
</evidence>
<feature type="region of interest" description="Disordered" evidence="13">
    <location>
        <begin position="738"/>
        <end position="780"/>
    </location>
</feature>
<dbReference type="Pfam" id="PF00069">
    <property type="entry name" value="Pkinase"/>
    <property type="match status" value="1"/>
</dbReference>
<dbReference type="EMBL" id="CABITT030000007">
    <property type="protein sequence ID" value="VVB09830.1"/>
    <property type="molecule type" value="Genomic_DNA"/>
</dbReference>
<keyword evidence="8 11" id="KW-0067">ATP-binding</keyword>
<evidence type="ECO:0000256" key="4">
    <source>
        <dbReference type="ARBA" id="ARBA00022679"/>
    </source>
</evidence>
<dbReference type="Pfam" id="PF00954">
    <property type="entry name" value="S_locus_glycop"/>
    <property type="match status" value="1"/>
</dbReference>
<evidence type="ECO:0000256" key="13">
    <source>
        <dbReference type="SAM" id="MobiDB-lite"/>
    </source>
</evidence>
<comment type="subcellular location">
    <subcellularLocation>
        <location evidence="1">Cell membrane</location>
        <topology evidence="1">Single-pass type I membrane protein</topology>
    </subcellularLocation>
</comment>
<dbReference type="GO" id="GO:0048544">
    <property type="term" value="P:recognition of pollen"/>
    <property type="evidence" value="ECO:0007669"/>
    <property type="project" value="InterPro"/>
</dbReference>
<comment type="caution">
    <text evidence="18">The sequence shown here is derived from an EMBL/GenBank/DDBJ whole genome shotgun (WGS) entry which is preliminary data.</text>
</comment>
<feature type="binding site" evidence="12">
    <location>
        <position position="511"/>
    </location>
    <ligand>
        <name>ATP</name>
        <dbReference type="ChEBI" id="CHEBI:30616"/>
    </ligand>
</feature>
<protein>
    <recommendedName>
        <fullName evidence="11">Receptor-like serine/threonine-protein kinase</fullName>
        <ecNumber evidence="11">2.7.11.1</ecNumber>
    </recommendedName>
</protein>